<feature type="compositionally biased region" description="Polar residues" evidence="9">
    <location>
        <begin position="35"/>
        <end position="52"/>
    </location>
</feature>
<dbReference type="WBParaSite" id="maker-unitig_26879-snap-gene-0.1-mRNA-1">
    <property type="protein sequence ID" value="maker-unitig_26879-snap-gene-0.1-mRNA-1"/>
    <property type="gene ID" value="maker-unitig_26879-snap-gene-0.1"/>
</dbReference>
<keyword evidence="3" id="KW-0808">Transferase</keyword>
<dbReference type="InterPro" id="IPR050198">
    <property type="entry name" value="Non-receptor_tyrosine_kinases"/>
</dbReference>
<evidence type="ECO:0000256" key="7">
    <source>
        <dbReference type="ARBA" id="ARBA00023137"/>
    </source>
</evidence>
<dbReference type="AlphaFoldDB" id="A0A1I8FAE0"/>
<feature type="compositionally biased region" description="Basic and acidic residues" evidence="9">
    <location>
        <begin position="9"/>
        <end position="31"/>
    </location>
</feature>
<dbReference type="InterPro" id="IPR011009">
    <property type="entry name" value="Kinase-like_dom_sf"/>
</dbReference>
<evidence type="ECO:0000256" key="5">
    <source>
        <dbReference type="ARBA" id="ARBA00022777"/>
    </source>
</evidence>
<evidence type="ECO:0000313" key="11">
    <source>
        <dbReference type="Proteomes" id="UP000095280"/>
    </source>
</evidence>
<keyword evidence="2 8" id="KW-0728">SH3 domain</keyword>
<sequence>PNRMGGKPSKLDRTDGAQRKKDKKKNEDKKPSSKQQGSACWKTTNRAKTCHQSPSEPEPSVESRRVTGGAAGRVAFTDAGKRMYTRTVYDFDGQEEGDLTFRRGEVIMVMQPGDDSKRQKAGWVAGDDTREGFVPGNFLADLPPDESQNCCLVTITTAGRTLRRELVRAAHPVGSYIVRPCGNNSDSLALSVKYKHLDAEAVWSAKVERSPWTRTRKPVVPFRELFIHQQKIKLHHKAGQWQLWSLRTSAWLRVIEKSDSLYTVEAGCTGAIKECRFPIRWNGSGGASNKHEFSVKSDVWSFGVCAYEIVTGGRKPYQGHQQVTEFVNSGQSGWKIP</sequence>
<reference evidence="12" key="1">
    <citation type="submission" date="2016-11" db="UniProtKB">
        <authorList>
            <consortium name="WormBaseParasite"/>
        </authorList>
    </citation>
    <scope>IDENTIFICATION</scope>
</reference>
<dbReference type="EC" id="2.7.10.2" evidence="1"/>
<dbReference type="Pfam" id="PF00018">
    <property type="entry name" value="SH3_1"/>
    <property type="match status" value="1"/>
</dbReference>
<evidence type="ECO:0000256" key="2">
    <source>
        <dbReference type="ARBA" id="ARBA00022443"/>
    </source>
</evidence>
<evidence type="ECO:0000256" key="1">
    <source>
        <dbReference type="ARBA" id="ARBA00011903"/>
    </source>
</evidence>
<dbReference type="GO" id="GO:0004715">
    <property type="term" value="F:non-membrane spanning protein tyrosine kinase activity"/>
    <property type="evidence" value="ECO:0007669"/>
    <property type="project" value="UniProtKB-EC"/>
</dbReference>
<dbReference type="GO" id="GO:0005524">
    <property type="term" value="F:ATP binding"/>
    <property type="evidence" value="ECO:0007669"/>
    <property type="project" value="UniProtKB-KW"/>
</dbReference>
<dbReference type="SMART" id="SM00326">
    <property type="entry name" value="SH3"/>
    <property type="match status" value="1"/>
</dbReference>
<keyword evidence="7" id="KW-0829">Tyrosine-protein kinase</keyword>
<dbReference type="Proteomes" id="UP000095280">
    <property type="component" value="Unplaced"/>
</dbReference>
<dbReference type="SUPFAM" id="SSF50044">
    <property type="entry name" value="SH3-domain"/>
    <property type="match status" value="1"/>
</dbReference>
<dbReference type="Gene3D" id="2.30.30.40">
    <property type="entry name" value="SH3 Domains"/>
    <property type="match status" value="1"/>
</dbReference>
<proteinExistence type="predicted"/>
<dbReference type="InterPro" id="IPR001452">
    <property type="entry name" value="SH3_domain"/>
</dbReference>
<dbReference type="PANTHER" id="PTHR24418">
    <property type="entry name" value="TYROSINE-PROTEIN KINASE"/>
    <property type="match status" value="1"/>
</dbReference>
<evidence type="ECO:0000259" key="10">
    <source>
        <dbReference type="PROSITE" id="PS50002"/>
    </source>
</evidence>
<dbReference type="InterPro" id="IPR001245">
    <property type="entry name" value="Ser-Thr/Tyr_kinase_cat_dom"/>
</dbReference>
<dbReference type="PROSITE" id="PS50002">
    <property type="entry name" value="SH3"/>
    <property type="match status" value="1"/>
</dbReference>
<evidence type="ECO:0000256" key="3">
    <source>
        <dbReference type="ARBA" id="ARBA00022679"/>
    </source>
</evidence>
<protein>
    <recommendedName>
        <fullName evidence="1">non-specific protein-tyrosine kinase</fullName>
        <ecNumber evidence="1">2.7.10.2</ecNumber>
    </recommendedName>
</protein>
<feature type="domain" description="SH3" evidence="10">
    <location>
        <begin position="80"/>
        <end position="144"/>
    </location>
</feature>
<keyword evidence="6" id="KW-0067">ATP-binding</keyword>
<dbReference type="SUPFAM" id="SSF56112">
    <property type="entry name" value="Protein kinase-like (PK-like)"/>
    <property type="match status" value="1"/>
</dbReference>
<feature type="region of interest" description="Disordered" evidence="9">
    <location>
        <begin position="1"/>
        <end position="69"/>
    </location>
</feature>
<dbReference type="Gene3D" id="1.10.510.10">
    <property type="entry name" value="Transferase(Phosphotransferase) domain 1"/>
    <property type="match status" value="1"/>
</dbReference>
<evidence type="ECO:0000313" key="12">
    <source>
        <dbReference type="WBParaSite" id="maker-unitig_26879-snap-gene-0.1-mRNA-1"/>
    </source>
</evidence>
<accession>A0A1I8FAE0</accession>
<dbReference type="PRINTS" id="PR00452">
    <property type="entry name" value="SH3DOMAIN"/>
</dbReference>
<organism evidence="11 12">
    <name type="scientific">Macrostomum lignano</name>
    <dbReference type="NCBI Taxonomy" id="282301"/>
    <lineage>
        <taxon>Eukaryota</taxon>
        <taxon>Metazoa</taxon>
        <taxon>Spiralia</taxon>
        <taxon>Lophotrochozoa</taxon>
        <taxon>Platyhelminthes</taxon>
        <taxon>Rhabditophora</taxon>
        <taxon>Macrostomorpha</taxon>
        <taxon>Macrostomida</taxon>
        <taxon>Macrostomidae</taxon>
        <taxon>Macrostomum</taxon>
    </lineage>
</organism>
<name>A0A1I8FAE0_9PLAT</name>
<keyword evidence="4" id="KW-0547">Nucleotide-binding</keyword>
<dbReference type="InterPro" id="IPR036028">
    <property type="entry name" value="SH3-like_dom_sf"/>
</dbReference>
<keyword evidence="11" id="KW-1185">Reference proteome</keyword>
<evidence type="ECO:0000256" key="6">
    <source>
        <dbReference type="ARBA" id="ARBA00022840"/>
    </source>
</evidence>
<keyword evidence="5" id="KW-0418">Kinase</keyword>
<dbReference type="Pfam" id="PF07714">
    <property type="entry name" value="PK_Tyr_Ser-Thr"/>
    <property type="match status" value="1"/>
</dbReference>
<evidence type="ECO:0000256" key="8">
    <source>
        <dbReference type="PROSITE-ProRule" id="PRU00192"/>
    </source>
</evidence>
<evidence type="ECO:0000256" key="4">
    <source>
        <dbReference type="ARBA" id="ARBA00022741"/>
    </source>
</evidence>
<dbReference type="CDD" id="cd00174">
    <property type="entry name" value="SH3"/>
    <property type="match status" value="1"/>
</dbReference>
<evidence type="ECO:0000256" key="9">
    <source>
        <dbReference type="SAM" id="MobiDB-lite"/>
    </source>
</evidence>